<proteinExistence type="predicted"/>
<dbReference type="VEuPathDB" id="MicrosporidiaDB:M153_5410002946"/>
<dbReference type="InterPro" id="IPR051320">
    <property type="entry name" value="Viral_Replic_Matur_Polypro"/>
</dbReference>
<keyword evidence="2" id="KW-0378">Hydrolase</keyword>
<accession>A0A0R0M102</accession>
<keyword evidence="2" id="KW-0255">Endonuclease</keyword>
<dbReference type="InterPro" id="IPR043502">
    <property type="entry name" value="DNA/RNA_pol_sf"/>
</dbReference>
<feature type="domain" description="Reverse transcriptase/retrotransposon-derived protein RNase H-like" evidence="1">
    <location>
        <begin position="13"/>
        <end position="70"/>
    </location>
</feature>
<protein>
    <submittedName>
        <fullName evidence="2">Enzymatic polyprotein endonuclease reverse</fullName>
    </submittedName>
</protein>
<name>A0A0R0M102_9MICR</name>
<dbReference type="Pfam" id="PF17919">
    <property type="entry name" value="RT_RNaseH_2"/>
    <property type="match status" value="1"/>
</dbReference>
<dbReference type="PANTHER" id="PTHR33064:SF37">
    <property type="entry name" value="RIBONUCLEASE H"/>
    <property type="match status" value="1"/>
</dbReference>
<gene>
    <name evidence="2" type="ORF">M153_5410002946</name>
</gene>
<reference evidence="2 3" key="1">
    <citation type="submission" date="2015-07" db="EMBL/GenBank/DDBJ databases">
        <title>The genome of Pseudoloma neurophilia, a relevant intracellular parasite of the zebrafish.</title>
        <authorList>
            <person name="Ndikumana S."/>
            <person name="Pelin A."/>
            <person name="Sanders J."/>
            <person name="Corradi N."/>
        </authorList>
    </citation>
    <scope>NUCLEOTIDE SEQUENCE [LARGE SCALE GENOMIC DNA]</scope>
    <source>
        <strain evidence="2 3">MK1</strain>
    </source>
</reference>
<feature type="non-terminal residue" evidence="2">
    <location>
        <position position="1"/>
    </location>
</feature>
<dbReference type="PANTHER" id="PTHR33064">
    <property type="entry name" value="POL PROTEIN"/>
    <property type="match status" value="1"/>
</dbReference>
<dbReference type="AlphaFoldDB" id="A0A0R0M102"/>
<dbReference type="GO" id="GO:0004519">
    <property type="term" value="F:endonuclease activity"/>
    <property type="evidence" value="ECO:0007669"/>
    <property type="project" value="UniProtKB-KW"/>
</dbReference>
<dbReference type="SUPFAM" id="SSF56672">
    <property type="entry name" value="DNA/RNA polymerases"/>
    <property type="match status" value="1"/>
</dbReference>
<organism evidence="2 3">
    <name type="scientific">Pseudoloma neurophilia</name>
    <dbReference type="NCBI Taxonomy" id="146866"/>
    <lineage>
        <taxon>Eukaryota</taxon>
        <taxon>Fungi</taxon>
        <taxon>Fungi incertae sedis</taxon>
        <taxon>Microsporidia</taxon>
        <taxon>Pseudoloma</taxon>
    </lineage>
</organism>
<evidence type="ECO:0000313" key="2">
    <source>
        <dbReference type="EMBL" id="KRH93829.1"/>
    </source>
</evidence>
<dbReference type="OrthoDB" id="2192938at2759"/>
<evidence type="ECO:0000259" key="1">
    <source>
        <dbReference type="Pfam" id="PF17919"/>
    </source>
</evidence>
<dbReference type="InterPro" id="IPR041577">
    <property type="entry name" value="RT_RNaseH_2"/>
</dbReference>
<sequence>LTEGLKINKKWKWTEAMDIEFINLKQEISDMENLYLPDYKKPFVLRTDASNTGIGAVLYQVGEKGEERPIE</sequence>
<keyword evidence="3" id="KW-1185">Reference proteome</keyword>
<comment type="caution">
    <text evidence="2">The sequence shown here is derived from an EMBL/GenBank/DDBJ whole genome shotgun (WGS) entry which is preliminary data.</text>
</comment>
<dbReference type="EMBL" id="LGUB01000202">
    <property type="protein sequence ID" value="KRH93829.1"/>
    <property type="molecule type" value="Genomic_DNA"/>
</dbReference>
<dbReference type="Proteomes" id="UP000051530">
    <property type="component" value="Unassembled WGS sequence"/>
</dbReference>
<evidence type="ECO:0000313" key="3">
    <source>
        <dbReference type="Proteomes" id="UP000051530"/>
    </source>
</evidence>
<keyword evidence="2" id="KW-0540">Nuclease</keyword>